<accession>A0A2P2N8L0</accession>
<dbReference type="AlphaFoldDB" id="A0A2P2N8L0"/>
<evidence type="ECO:0000256" key="1">
    <source>
        <dbReference type="SAM" id="Phobius"/>
    </source>
</evidence>
<name>A0A2P2N8L0_RHIMU</name>
<keyword evidence="1" id="KW-1133">Transmembrane helix</keyword>
<dbReference type="EMBL" id="GGEC01058299">
    <property type="protein sequence ID" value="MBX38783.1"/>
    <property type="molecule type" value="Transcribed_RNA"/>
</dbReference>
<proteinExistence type="predicted"/>
<protein>
    <submittedName>
        <fullName evidence="2">Uncharacterized protein</fullName>
    </submittedName>
</protein>
<keyword evidence="1" id="KW-0472">Membrane</keyword>
<organism evidence="2">
    <name type="scientific">Rhizophora mucronata</name>
    <name type="common">Asiatic mangrove</name>
    <dbReference type="NCBI Taxonomy" id="61149"/>
    <lineage>
        <taxon>Eukaryota</taxon>
        <taxon>Viridiplantae</taxon>
        <taxon>Streptophyta</taxon>
        <taxon>Embryophyta</taxon>
        <taxon>Tracheophyta</taxon>
        <taxon>Spermatophyta</taxon>
        <taxon>Magnoliopsida</taxon>
        <taxon>eudicotyledons</taxon>
        <taxon>Gunneridae</taxon>
        <taxon>Pentapetalae</taxon>
        <taxon>rosids</taxon>
        <taxon>fabids</taxon>
        <taxon>Malpighiales</taxon>
        <taxon>Rhizophoraceae</taxon>
        <taxon>Rhizophora</taxon>
    </lineage>
</organism>
<evidence type="ECO:0000313" key="2">
    <source>
        <dbReference type="EMBL" id="MBX38783.1"/>
    </source>
</evidence>
<keyword evidence="1" id="KW-0812">Transmembrane</keyword>
<sequence>MYSMSFSSSCLDQAPLLVFCFSQQGFLIVGLFS</sequence>
<reference evidence="2" key="1">
    <citation type="submission" date="2018-02" db="EMBL/GenBank/DDBJ databases">
        <title>Rhizophora mucronata_Transcriptome.</title>
        <authorList>
            <person name="Meera S.P."/>
            <person name="Sreeshan A."/>
            <person name="Augustine A."/>
        </authorList>
    </citation>
    <scope>NUCLEOTIDE SEQUENCE</scope>
    <source>
        <tissue evidence="2">Leaf</tissue>
    </source>
</reference>
<feature type="transmembrane region" description="Helical" evidence="1">
    <location>
        <begin position="14"/>
        <end position="32"/>
    </location>
</feature>